<dbReference type="Pfam" id="PF12937">
    <property type="entry name" value="F-box-like"/>
    <property type="match status" value="1"/>
</dbReference>
<dbReference type="OrthoDB" id="3800738at2759"/>
<protein>
    <recommendedName>
        <fullName evidence="1">F-box domain-containing protein</fullName>
    </recommendedName>
</protein>
<dbReference type="EMBL" id="ML977502">
    <property type="protein sequence ID" value="KAF2131608.1"/>
    <property type="molecule type" value="Genomic_DNA"/>
</dbReference>
<evidence type="ECO:0000313" key="3">
    <source>
        <dbReference type="Proteomes" id="UP000799771"/>
    </source>
</evidence>
<dbReference type="PROSITE" id="PS50181">
    <property type="entry name" value="FBOX"/>
    <property type="match status" value="1"/>
</dbReference>
<organism evidence="2 3">
    <name type="scientific">Dothidotthia symphoricarpi CBS 119687</name>
    <dbReference type="NCBI Taxonomy" id="1392245"/>
    <lineage>
        <taxon>Eukaryota</taxon>
        <taxon>Fungi</taxon>
        <taxon>Dikarya</taxon>
        <taxon>Ascomycota</taxon>
        <taxon>Pezizomycotina</taxon>
        <taxon>Dothideomycetes</taxon>
        <taxon>Pleosporomycetidae</taxon>
        <taxon>Pleosporales</taxon>
        <taxon>Dothidotthiaceae</taxon>
        <taxon>Dothidotthia</taxon>
    </lineage>
</organism>
<dbReference type="InterPro" id="IPR036047">
    <property type="entry name" value="F-box-like_dom_sf"/>
</dbReference>
<name>A0A6A6AKG8_9PLEO</name>
<dbReference type="CDD" id="cd09917">
    <property type="entry name" value="F-box_SF"/>
    <property type="match status" value="1"/>
</dbReference>
<dbReference type="SMART" id="SM00256">
    <property type="entry name" value="FBOX"/>
    <property type="match status" value="1"/>
</dbReference>
<evidence type="ECO:0000313" key="2">
    <source>
        <dbReference type="EMBL" id="KAF2131608.1"/>
    </source>
</evidence>
<reference evidence="2" key="1">
    <citation type="journal article" date="2020" name="Stud. Mycol.">
        <title>101 Dothideomycetes genomes: a test case for predicting lifestyles and emergence of pathogens.</title>
        <authorList>
            <person name="Haridas S."/>
            <person name="Albert R."/>
            <person name="Binder M."/>
            <person name="Bloem J."/>
            <person name="Labutti K."/>
            <person name="Salamov A."/>
            <person name="Andreopoulos B."/>
            <person name="Baker S."/>
            <person name="Barry K."/>
            <person name="Bills G."/>
            <person name="Bluhm B."/>
            <person name="Cannon C."/>
            <person name="Castanera R."/>
            <person name="Culley D."/>
            <person name="Daum C."/>
            <person name="Ezra D."/>
            <person name="Gonzalez J."/>
            <person name="Henrissat B."/>
            <person name="Kuo A."/>
            <person name="Liang C."/>
            <person name="Lipzen A."/>
            <person name="Lutzoni F."/>
            <person name="Magnuson J."/>
            <person name="Mondo S."/>
            <person name="Nolan M."/>
            <person name="Ohm R."/>
            <person name="Pangilinan J."/>
            <person name="Park H.-J."/>
            <person name="Ramirez L."/>
            <person name="Alfaro M."/>
            <person name="Sun H."/>
            <person name="Tritt A."/>
            <person name="Yoshinaga Y."/>
            <person name="Zwiers L.-H."/>
            <person name="Turgeon B."/>
            <person name="Goodwin S."/>
            <person name="Spatafora J."/>
            <person name="Crous P."/>
            <person name="Grigoriev I."/>
        </authorList>
    </citation>
    <scope>NUCLEOTIDE SEQUENCE</scope>
    <source>
        <strain evidence="2">CBS 119687</strain>
    </source>
</reference>
<dbReference type="RefSeq" id="XP_033525995.1">
    <property type="nucleotide sequence ID" value="XM_033662483.1"/>
</dbReference>
<dbReference type="Gene3D" id="1.20.1280.50">
    <property type="match status" value="1"/>
</dbReference>
<dbReference type="Proteomes" id="UP000799771">
    <property type="component" value="Unassembled WGS sequence"/>
</dbReference>
<gene>
    <name evidence="2" type="ORF">P153DRAFT_199632</name>
</gene>
<keyword evidence="3" id="KW-1185">Reference proteome</keyword>
<dbReference type="SUPFAM" id="SSF81383">
    <property type="entry name" value="F-box domain"/>
    <property type="match status" value="1"/>
</dbReference>
<dbReference type="InterPro" id="IPR001810">
    <property type="entry name" value="F-box_dom"/>
</dbReference>
<dbReference type="AlphaFoldDB" id="A0A6A6AKG8"/>
<accession>A0A6A6AKG8</accession>
<proteinExistence type="predicted"/>
<feature type="domain" description="F-box" evidence="1">
    <location>
        <begin position="39"/>
        <end position="91"/>
    </location>
</feature>
<evidence type="ECO:0000259" key="1">
    <source>
        <dbReference type="PROSITE" id="PS50181"/>
    </source>
</evidence>
<dbReference type="GeneID" id="54402915"/>
<sequence>MSTLNMSSGNRPKDVTMDTISDQMNVSLTQTVANASVRNSASSHVPPEILQTIFRHLSFYDLIRCQRVCKDWRAHLPGNDPRLQEALYQRAKFAVSDKHPDTTPQIHLHLEIDMKLNRQPNELPRIAFDIGTSSLRKTSFGKTVPHPVLSGWNEFMPLVNPNFKIQEKHRVCNQLRFFSFDELKQLTDTSKFAGHYKQDGSWRNMFMCFPTVKELKLLVCWPIKETTQYIKDDEGVTLGRFVDLLRMQLKVTEQDSINQMDRIIFVRRDSKLGHDIAVDCDDSDSDDSDSDD</sequence>